<protein>
    <submittedName>
        <fullName evidence="2">HD domain-containing protein</fullName>
    </submittedName>
</protein>
<dbReference type="PANTHER" id="PTHR43155">
    <property type="entry name" value="CYCLIC DI-GMP PHOSPHODIESTERASE PA4108-RELATED"/>
    <property type="match status" value="1"/>
</dbReference>
<evidence type="ECO:0000313" key="3">
    <source>
        <dbReference type="Proteomes" id="UP000461162"/>
    </source>
</evidence>
<sequence>MSAKQKHDIPDGLNEEYYQISADILGSFNKYRPPLNIFLFKEDVARIMPYYKVGGRLSNEQVDDLLALTNDGLIFVSREDHPVYVKHISYQLDLVLVDGNLKEKEIADIFTQALTRKLKEFFDQPVPVVFEKLWVDLMVLTEYLYEDIRRARALVRRMHKEHSLENHSVNCGFLGLALLGKLKEKNFRDSVRRKTFDRLTAGLFLHDLGMAKVPAFIRSKDKPLTGDERTKVNAHTKVGYEMLGKLNLKYPEVEQCVMEHHERLNGSGYPMKTSKIEFPGRLCAVVDSFCAMISDRPHSPGLPYLKAAADLAGDARYDKEITKALQLLLMVDLKIKE</sequence>
<reference evidence="2 3" key="1">
    <citation type="submission" date="2019-11" db="EMBL/GenBank/DDBJ databases">
        <title>Pseudodesulfovibrio alkaliphilus, sp. nov., an alkaliphilic sulfate-reducing bacteria from mud volcano of Taman peninsula, Russia.</title>
        <authorList>
            <person name="Frolova A."/>
            <person name="Merkel A.Y."/>
            <person name="Slobodkin A.I."/>
        </authorList>
    </citation>
    <scope>NUCLEOTIDE SEQUENCE [LARGE SCALE GENOMIC DNA]</scope>
    <source>
        <strain evidence="2 3">F-1</strain>
    </source>
</reference>
<feature type="domain" description="HD-GYP" evidence="1">
    <location>
        <begin position="147"/>
        <end position="337"/>
    </location>
</feature>
<organism evidence="2 3">
    <name type="scientific">Pseudodesulfovibrio alkaliphilus</name>
    <dbReference type="NCBI Taxonomy" id="2661613"/>
    <lineage>
        <taxon>Bacteria</taxon>
        <taxon>Pseudomonadati</taxon>
        <taxon>Thermodesulfobacteriota</taxon>
        <taxon>Desulfovibrionia</taxon>
        <taxon>Desulfovibrionales</taxon>
        <taxon>Desulfovibrionaceae</taxon>
    </lineage>
</organism>
<dbReference type="Proteomes" id="UP000461162">
    <property type="component" value="Unassembled WGS sequence"/>
</dbReference>
<gene>
    <name evidence="2" type="ORF">GKC30_02485</name>
</gene>
<dbReference type="Gene3D" id="1.10.3210.10">
    <property type="entry name" value="Hypothetical protein af1432"/>
    <property type="match status" value="1"/>
</dbReference>
<dbReference type="RefSeq" id="WP_155932113.1">
    <property type="nucleotide sequence ID" value="NZ_WODC01000001.1"/>
</dbReference>
<dbReference type="PANTHER" id="PTHR43155:SF2">
    <property type="entry name" value="CYCLIC DI-GMP PHOSPHODIESTERASE PA4108"/>
    <property type="match status" value="1"/>
</dbReference>
<dbReference type="PROSITE" id="PS51832">
    <property type="entry name" value="HD_GYP"/>
    <property type="match status" value="1"/>
</dbReference>
<dbReference type="InterPro" id="IPR003607">
    <property type="entry name" value="HD/PDEase_dom"/>
</dbReference>
<evidence type="ECO:0000313" key="2">
    <source>
        <dbReference type="EMBL" id="MUM76497.1"/>
    </source>
</evidence>
<keyword evidence="3" id="KW-1185">Reference proteome</keyword>
<dbReference type="InterPro" id="IPR037522">
    <property type="entry name" value="HD_GYP_dom"/>
</dbReference>
<evidence type="ECO:0000259" key="1">
    <source>
        <dbReference type="PROSITE" id="PS51832"/>
    </source>
</evidence>
<proteinExistence type="predicted"/>
<accession>A0A7K1KK99</accession>
<dbReference type="AlphaFoldDB" id="A0A7K1KK99"/>
<name>A0A7K1KK99_9BACT</name>
<dbReference type="EMBL" id="WODC01000001">
    <property type="protein sequence ID" value="MUM76497.1"/>
    <property type="molecule type" value="Genomic_DNA"/>
</dbReference>
<dbReference type="SUPFAM" id="SSF109604">
    <property type="entry name" value="HD-domain/PDEase-like"/>
    <property type="match status" value="1"/>
</dbReference>
<dbReference type="Pfam" id="PF13487">
    <property type="entry name" value="HD_5"/>
    <property type="match status" value="1"/>
</dbReference>
<dbReference type="CDD" id="cd00077">
    <property type="entry name" value="HDc"/>
    <property type="match status" value="1"/>
</dbReference>
<comment type="caution">
    <text evidence="2">The sequence shown here is derived from an EMBL/GenBank/DDBJ whole genome shotgun (WGS) entry which is preliminary data.</text>
</comment>